<dbReference type="EMBL" id="JAOQAZ010000038">
    <property type="protein sequence ID" value="KAJ4247844.1"/>
    <property type="molecule type" value="Genomic_DNA"/>
</dbReference>
<keyword evidence="1" id="KW-0175">Coiled coil</keyword>
<dbReference type="AlphaFoldDB" id="A0A9W8RPJ6"/>
<feature type="region of interest" description="Disordered" evidence="2">
    <location>
        <begin position="163"/>
        <end position="259"/>
    </location>
</feature>
<reference evidence="3" key="1">
    <citation type="submission" date="2022-09" db="EMBL/GenBank/DDBJ databases">
        <title>Fusarium specimens isolated from Avocado Roots.</title>
        <authorList>
            <person name="Stajich J."/>
            <person name="Roper C."/>
            <person name="Heimlech-Rivalta G."/>
        </authorList>
    </citation>
    <scope>NUCLEOTIDE SEQUENCE</scope>
    <source>
        <strain evidence="3">CF00136</strain>
    </source>
</reference>
<sequence>MDALSVAASYCQDVKKDLDAVNRELSALTQTLSLLKELVPDGSESCDSSLTNSTQRDIREIIEAPLMWPKISRAWFYSWALKGGLQRSAGLLVEKGRATAKNIKHDTTDILDDTAHIKGDIGGIMERIRKLEGMIAMKDPDDPRTYMLRRYLNDLSSVAGSVCDMSSRPVSPEPKASVLANGSTSSDADESTHAESMPSPRTAASEESSTNRELPANPQRGTARSDAMTQEDESPDLQLSRESYDIQPTRETDSSLSTGLIGASDVDRMEPTTSTSSLNLSYAQIRPQQILQGDLYHLYSHISGSKLSSDGTKVVWKTVNGKRDIIYDIDSGKFTNAMQLSIFRDFEF</sequence>
<evidence type="ECO:0000313" key="4">
    <source>
        <dbReference type="Proteomes" id="UP001152049"/>
    </source>
</evidence>
<gene>
    <name evidence="3" type="ORF">NW762_013053</name>
</gene>
<evidence type="ECO:0000256" key="1">
    <source>
        <dbReference type="SAM" id="Coils"/>
    </source>
</evidence>
<feature type="coiled-coil region" evidence="1">
    <location>
        <begin position="11"/>
        <end position="38"/>
    </location>
</feature>
<keyword evidence="4" id="KW-1185">Reference proteome</keyword>
<evidence type="ECO:0000256" key="2">
    <source>
        <dbReference type="SAM" id="MobiDB-lite"/>
    </source>
</evidence>
<dbReference type="Proteomes" id="UP001152049">
    <property type="component" value="Unassembled WGS sequence"/>
</dbReference>
<organism evidence="3 4">
    <name type="scientific">Fusarium torreyae</name>
    <dbReference type="NCBI Taxonomy" id="1237075"/>
    <lineage>
        <taxon>Eukaryota</taxon>
        <taxon>Fungi</taxon>
        <taxon>Dikarya</taxon>
        <taxon>Ascomycota</taxon>
        <taxon>Pezizomycotina</taxon>
        <taxon>Sordariomycetes</taxon>
        <taxon>Hypocreomycetidae</taxon>
        <taxon>Hypocreales</taxon>
        <taxon>Nectriaceae</taxon>
        <taxon>Fusarium</taxon>
    </lineage>
</organism>
<proteinExistence type="predicted"/>
<accession>A0A9W8RPJ6</accession>
<name>A0A9W8RPJ6_9HYPO</name>
<evidence type="ECO:0008006" key="5">
    <source>
        <dbReference type="Google" id="ProtNLM"/>
    </source>
</evidence>
<protein>
    <recommendedName>
        <fullName evidence="5">Fungal N-terminal domain-containing protein</fullName>
    </recommendedName>
</protein>
<comment type="caution">
    <text evidence="3">The sequence shown here is derived from an EMBL/GenBank/DDBJ whole genome shotgun (WGS) entry which is preliminary data.</text>
</comment>
<evidence type="ECO:0000313" key="3">
    <source>
        <dbReference type="EMBL" id="KAJ4247844.1"/>
    </source>
</evidence>
<dbReference type="OrthoDB" id="524326at2759"/>
<feature type="compositionally biased region" description="Basic and acidic residues" evidence="2">
    <location>
        <begin position="242"/>
        <end position="253"/>
    </location>
</feature>